<organism evidence="7 8">
    <name type="scientific">Proteus mirabilis</name>
    <dbReference type="NCBI Taxonomy" id="584"/>
    <lineage>
        <taxon>Bacteria</taxon>
        <taxon>Pseudomonadati</taxon>
        <taxon>Pseudomonadota</taxon>
        <taxon>Gammaproteobacteria</taxon>
        <taxon>Enterobacterales</taxon>
        <taxon>Morganellaceae</taxon>
        <taxon>Proteus</taxon>
    </lineage>
</organism>
<evidence type="ECO:0000256" key="3">
    <source>
        <dbReference type="ARBA" id="ARBA00023012"/>
    </source>
</evidence>
<reference evidence="7 8" key="1">
    <citation type="submission" date="2018-06" db="EMBL/GenBank/DDBJ databases">
        <authorList>
            <consortium name="Pathogen Informatics"/>
            <person name="Doyle S."/>
        </authorList>
    </citation>
    <scope>NUCLEOTIDE SEQUENCE [LARGE SCALE GENOMIC DNA]</scope>
    <source>
        <strain evidence="7 8">NCTC11938</strain>
    </source>
</reference>
<dbReference type="PROSITE" id="PS50045">
    <property type="entry name" value="SIGMA54_INTERACT_4"/>
    <property type="match status" value="1"/>
</dbReference>
<evidence type="ECO:0000259" key="6">
    <source>
        <dbReference type="PROSITE" id="PS50045"/>
    </source>
</evidence>
<dbReference type="GO" id="GO:0003677">
    <property type="term" value="F:DNA binding"/>
    <property type="evidence" value="ECO:0007669"/>
    <property type="project" value="UniProtKB-KW"/>
</dbReference>
<dbReference type="PANTHER" id="PTHR32071">
    <property type="entry name" value="TRANSCRIPTIONAL REGULATORY PROTEIN"/>
    <property type="match status" value="1"/>
</dbReference>
<dbReference type="EMBL" id="UGTS01000005">
    <property type="protein sequence ID" value="SUC38987.1"/>
    <property type="molecule type" value="Genomic_DNA"/>
</dbReference>
<dbReference type="Pfam" id="PF00158">
    <property type="entry name" value="Sigma54_activat"/>
    <property type="match status" value="1"/>
</dbReference>
<evidence type="ECO:0000256" key="2">
    <source>
        <dbReference type="ARBA" id="ARBA00022840"/>
    </source>
</evidence>
<gene>
    <name evidence="7" type="primary">glnG_2</name>
    <name evidence="7" type="ORF">NCTC11938_03278</name>
</gene>
<evidence type="ECO:0000256" key="5">
    <source>
        <dbReference type="ARBA" id="ARBA00023159"/>
    </source>
</evidence>
<accession>A0A379GDC0</accession>
<dbReference type="AlphaFoldDB" id="A0A379GDC0"/>
<keyword evidence="5" id="KW-0010">Activator</keyword>
<name>A0A379GDC0_PROMI</name>
<evidence type="ECO:0000313" key="8">
    <source>
        <dbReference type="Proteomes" id="UP000254191"/>
    </source>
</evidence>
<dbReference type="Proteomes" id="UP000254191">
    <property type="component" value="Unassembled WGS sequence"/>
</dbReference>
<dbReference type="InterPro" id="IPR027417">
    <property type="entry name" value="P-loop_NTPase"/>
</dbReference>
<proteinExistence type="predicted"/>
<keyword evidence="3" id="KW-0902">Two-component regulatory system</keyword>
<keyword evidence="1" id="KW-0547">Nucleotide-binding</keyword>
<dbReference type="SUPFAM" id="SSF52540">
    <property type="entry name" value="P-loop containing nucleoside triphosphate hydrolases"/>
    <property type="match status" value="1"/>
</dbReference>
<dbReference type="InterPro" id="IPR025662">
    <property type="entry name" value="Sigma_54_int_dom_ATP-bd_1"/>
</dbReference>
<evidence type="ECO:0000256" key="1">
    <source>
        <dbReference type="ARBA" id="ARBA00022741"/>
    </source>
</evidence>
<evidence type="ECO:0000256" key="4">
    <source>
        <dbReference type="ARBA" id="ARBA00023125"/>
    </source>
</evidence>
<evidence type="ECO:0000313" key="7">
    <source>
        <dbReference type="EMBL" id="SUC38987.1"/>
    </source>
</evidence>
<dbReference type="Gene3D" id="3.40.50.300">
    <property type="entry name" value="P-loop containing nucleotide triphosphate hydrolases"/>
    <property type="match status" value="1"/>
</dbReference>
<dbReference type="GO" id="GO:0000160">
    <property type="term" value="P:phosphorelay signal transduction system"/>
    <property type="evidence" value="ECO:0007669"/>
    <property type="project" value="UniProtKB-KW"/>
</dbReference>
<keyword evidence="2" id="KW-0067">ATP-binding</keyword>
<dbReference type="GO" id="GO:0006355">
    <property type="term" value="P:regulation of DNA-templated transcription"/>
    <property type="evidence" value="ECO:0007669"/>
    <property type="project" value="InterPro"/>
</dbReference>
<keyword evidence="4" id="KW-0238">DNA-binding</keyword>
<protein>
    <submittedName>
        <fullName evidence="7">Nitrogen regulation protein NR(I)</fullName>
    </submittedName>
</protein>
<feature type="domain" description="Sigma-54 factor interaction" evidence="6">
    <location>
        <begin position="50"/>
        <end position="102"/>
    </location>
</feature>
<dbReference type="InterPro" id="IPR002078">
    <property type="entry name" value="Sigma_54_int"/>
</dbReference>
<dbReference type="PANTHER" id="PTHR32071:SF95">
    <property type="entry name" value="DNA-BINDING TRANSCRIPTIONAL REGULATOR NTRC"/>
    <property type="match status" value="1"/>
</dbReference>
<dbReference type="GO" id="GO:0005524">
    <property type="term" value="F:ATP binding"/>
    <property type="evidence" value="ECO:0007669"/>
    <property type="project" value="UniProtKB-KW"/>
</dbReference>
<dbReference type="PROSITE" id="PS00675">
    <property type="entry name" value="SIGMA54_INTERACT_1"/>
    <property type="match status" value="1"/>
</dbReference>
<sequence length="114" mass="12806">MLISKGHLIISPKPFDIDDTLALIHRAITHYREQKQPNTTETNLQSVSDMIGEAPAMQEVYRIIGRLSRSSISVLINGESGTGKELVAHALHRHSPRATSPFYCTPIWRLFPKT</sequence>